<name>A0A0S4QQ74_9ACTN</name>
<protein>
    <submittedName>
        <fullName evidence="2">Uncharacterized protein</fullName>
    </submittedName>
</protein>
<dbReference type="Proteomes" id="UP000198802">
    <property type="component" value="Unassembled WGS sequence"/>
</dbReference>
<reference evidence="3" key="1">
    <citation type="submission" date="2015-11" db="EMBL/GenBank/DDBJ databases">
        <authorList>
            <person name="Varghese N."/>
        </authorList>
    </citation>
    <scope>NUCLEOTIDE SEQUENCE [LARGE SCALE GENOMIC DNA]</scope>
    <source>
        <strain evidence="3">DSM 45899</strain>
    </source>
</reference>
<keyword evidence="3" id="KW-1185">Reference proteome</keyword>
<organism evidence="2 3">
    <name type="scientific">Parafrankia irregularis</name>
    <dbReference type="NCBI Taxonomy" id="795642"/>
    <lineage>
        <taxon>Bacteria</taxon>
        <taxon>Bacillati</taxon>
        <taxon>Actinomycetota</taxon>
        <taxon>Actinomycetes</taxon>
        <taxon>Frankiales</taxon>
        <taxon>Frankiaceae</taxon>
        <taxon>Parafrankia</taxon>
    </lineage>
</organism>
<evidence type="ECO:0000313" key="2">
    <source>
        <dbReference type="EMBL" id="CUU57851.1"/>
    </source>
</evidence>
<proteinExistence type="predicted"/>
<sequence>MIFQSLLLDRVGARVRRRPSAARRSAARSGSTPIATTSVGAVPCTHQPEALTCRPAGSLSRTWIQTCECGAEWIVQP</sequence>
<gene>
    <name evidence="2" type="ORF">Ga0074812_11553</name>
</gene>
<feature type="compositionally biased region" description="Low complexity" evidence="1">
    <location>
        <begin position="22"/>
        <end position="31"/>
    </location>
</feature>
<dbReference type="AlphaFoldDB" id="A0A0S4QQ74"/>
<accession>A0A0S4QQ74</accession>
<feature type="region of interest" description="Disordered" evidence="1">
    <location>
        <begin position="18"/>
        <end position="39"/>
    </location>
</feature>
<evidence type="ECO:0000256" key="1">
    <source>
        <dbReference type="SAM" id="MobiDB-lite"/>
    </source>
</evidence>
<evidence type="ECO:0000313" key="3">
    <source>
        <dbReference type="Proteomes" id="UP000198802"/>
    </source>
</evidence>
<dbReference type="EMBL" id="FAOZ01000015">
    <property type="protein sequence ID" value="CUU57851.1"/>
    <property type="molecule type" value="Genomic_DNA"/>
</dbReference>